<dbReference type="InterPro" id="IPR049734">
    <property type="entry name" value="NudC-like_C"/>
</dbReference>
<keyword evidence="13" id="KW-1185">Reference proteome</keyword>
<evidence type="ECO:0000313" key="12">
    <source>
        <dbReference type="EMBL" id="GGD44962.1"/>
    </source>
</evidence>
<evidence type="ECO:0000256" key="4">
    <source>
        <dbReference type="ARBA" id="ARBA00012381"/>
    </source>
</evidence>
<protein>
    <recommendedName>
        <fullName evidence="4">NAD(+) diphosphatase</fullName>
        <ecNumber evidence="4">3.6.1.22</ecNumber>
    </recommendedName>
</protein>
<evidence type="ECO:0000256" key="6">
    <source>
        <dbReference type="ARBA" id="ARBA00022801"/>
    </source>
</evidence>
<evidence type="ECO:0000256" key="8">
    <source>
        <dbReference type="ARBA" id="ARBA00023027"/>
    </source>
</evidence>
<dbReference type="PANTHER" id="PTHR42904:SF6">
    <property type="entry name" value="NAD-CAPPED RNA HYDROLASE NUDT12"/>
    <property type="match status" value="1"/>
</dbReference>
<dbReference type="InterPro" id="IPR015797">
    <property type="entry name" value="NUDIX_hydrolase-like_dom_sf"/>
</dbReference>
<keyword evidence="8" id="KW-0520">NAD</keyword>
<evidence type="ECO:0000256" key="3">
    <source>
        <dbReference type="ARBA" id="ARBA00009595"/>
    </source>
</evidence>
<dbReference type="InterPro" id="IPR000086">
    <property type="entry name" value="NUDIX_hydrolase_dom"/>
</dbReference>
<evidence type="ECO:0000256" key="9">
    <source>
        <dbReference type="ARBA" id="ARBA00023679"/>
    </source>
</evidence>
<dbReference type="InterPro" id="IPR020476">
    <property type="entry name" value="Nudix_hydrolase"/>
</dbReference>
<reference evidence="12 13" key="1">
    <citation type="journal article" date="2014" name="Int. J. Syst. Evol. Microbiol.">
        <title>Complete genome sequence of Corynebacterium casei LMG S-19264T (=DSM 44701T), isolated from a smear-ripened cheese.</title>
        <authorList>
            <consortium name="US DOE Joint Genome Institute (JGI-PGF)"/>
            <person name="Walter F."/>
            <person name="Albersmeier A."/>
            <person name="Kalinowski J."/>
            <person name="Ruckert C."/>
        </authorList>
    </citation>
    <scope>NUCLEOTIDE SEQUENCE [LARGE SCALE GENOMIC DNA]</scope>
    <source>
        <strain evidence="12 13">CGMCC 1.15358</strain>
    </source>
</reference>
<organism evidence="12 13">
    <name type="scientific">Croceicoccus pelagius</name>
    <dbReference type="NCBI Taxonomy" id="1703341"/>
    <lineage>
        <taxon>Bacteria</taxon>
        <taxon>Pseudomonadati</taxon>
        <taxon>Pseudomonadota</taxon>
        <taxon>Alphaproteobacteria</taxon>
        <taxon>Sphingomonadales</taxon>
        <taxon>Erythrobacteraceae</taxon>
        <taxon>Croceicoccus</taxon>
    </lineage>
</organism>
<dbReference type="NCBIfam" id="NF001299">
    <property type="entry name" value="PRK00241.1"/>
    <property type="match status" value="1"/>
</dbReference>
<comment type="catalytic activity">
    <reaction evidence="9">
        <text>a 5'-end NAD(+)-phospho-ribonucleoside in mRNA + H2O = a 5'-end phospho-adenosine-phospho-ribonucleoside in mRNA + beta-nicotinamide D-ribonucleotide + 2 H(+)</text>
        <dbReference type="Rhea" id="RHEA:60876"/>
        <dbReference type="Rhea" id="RHEA-COMP:15698"/>
        <dbReference type="Rhea" id="RHEA-COMP:15719"/>
        <dbReference type="ChEBI" id="CHEBI:14649"/>
        <dbReference type="ChEBI" id="CHEBI:15377"/>
        <dbReference type="ChEBI" id="CHEBI:15378"/>
        <dbReference type="ChEBI" id="CHEBI:144029"/>
        <dbReference type="ChEBI" id="CHEBI:144051"/>
    </reaction>
    <physiologicalReaction direction="left-to-right" evidence="9">
        <dbReference type="Rhea" id="RHEA:60877"/>
    </physiologicalReaction>
</comment>
<feature type="domain" description="Nudix hydrolase" evidence="11">
    <location>
        <begin position="153"/>
        <end position="289"/>
    </location>
</feature>
<dbReference type="GO" id="GO:0035529">
    <property type="term" value="F:NADH pyrophosphatase activity"/>
    <property type="evidence" value="ECO:0007669"/>
    <property type="project" value="TreeGrafter"/>
</dbReference>
<comment type="cofactor">
    <cofactor evidence="2">
        <name>Zn(2+)</name>
        <dbReference type="ChEBI" id="CHEBI:29105"/>
    </cofactor>
</comment>
<dbReference type="PROSITE" id="PS00893">
    <property type="entry name" value="NUDIX_BOX"/>
    <property type="match status" value="1"/>
</dbReference>
<dbReference type="GO" id="GO:0006742">
    <property type="term" value="P:NADP+ catabolic process"/>
    <property type="evidence" value="ECO:0007669"/>
    <property type="project" value="TreeGrafter"/>
</dbReference>
<dbReference type="PANTHER" id="PTHR42904">
    <property type="entry name" value="NUDIX HYDROLASE, NUDC SUBFAMILY"/>
    <property type="match status" value="1"/>
</dbReference>
<evidence type="ECO:0000256" key="2">
    <source>
        <dbReference type="ARBA" id="ARBA00001947"/>
    </source>
</evidence>
<dbReference type="GO" id="GO:0046872">
    <property type="term" value="F:metal ion binding"/>
    <property type="evidence" value="ECO:0007669"/>
    <property type="project" value="UniProtKB-KW"/>
</dbReference>
<dbReference type="Pfam" id="PF00293">
    <property type="entry name" value="NUDIX"/>
    <property type="match status" value="1"/>
</dbReference>
<keyword evidence="5" id="KW-0479">Metal-binding</keyword>
<keyword evidence="7" id="KW-0460">Magnesium</keyword>
<evidence type="ECO:0000259" key="11">
    <source>
        <dbReference type="PROSITE" id="PS51462"/>
    </source>
</evidence>
<dbReference type="CDD" id="cd03429">
    <property type="entry name" value="NUDIX_NADH_pyrophosphatase_Nudt13"/>
    <property type="match status" value="1"/>
</dbReference>
<evidence type="ECO:0000256" key="1">
    <source>
        <dbReference type="ARBA" id="ARBA00001946"/>
    </source>
</evidence>
<dbReference type="PRINTS" id="PR00502">
    <property type="entry name" value="NUDIXFAMILY"/>
</dbReference>
<sequence>MSQTGQPTALFELDRADHVRADPDALSELMGMRARLMKLHGLTPELDDNGCIKWGSLTEADPDAELVFLGLDGDRGCFAAVPKRPVQVQRGEFMATITRLHDRQFGIYAGARSLVDWHARHRFCAQCGAHTTIGKGGWQRNCVNPDCGASHFPRTDPVTIMTIERREEDGSRRLLLGRGLGWPGNLYSALAGFVEPGETIEEAVRREVMEEAGIPVAQVRYLASQAWPMPSQLMLGCTGVTFHEHIVVDRTELEDARWFSEEQVREVMSGRPGLFEAPPRYAIAHKLLRMWLEKV</sequence>
<dbReference type="GO" id="GO:0005829">
    <property type="term" value="C:cytosol"/>
    <property type="evidence" value="ECO:0007669"/>
    <property type="project" value="TreeGrafter"/>
</dbReference>
<comment type="cofactor">
    <cofactor evidence="1">
        <name>Mg(2+)</name>
        <dbReference type="ChEBI" id="CHEBI:18420"/>
    </cofactor>
</comment>
<dbReference type="AlphaFoldDB" id="A0A917DKK3"/>
<dbReference type="SUPFAM" id="SSF55811">
    <property type="entry name" value="Nudix"/>
    <property type="match status" value="1"/>
</dbReference>
<dbReference type="PROSITE" id="PS51462">
    <property type="entry name" value="NUDIX"/>
    <property type="match status" value="1"/>
</dbReference>
<dbReference type="Pfam" id="PF09296">
    <property type="entry name" value="NUDIX-like"/>
    <property type="match status" value="1"/>
</dbReference>
<dbReference type="Gene3D" id="3.90.79.20">
    <property type="match status" value="1"/>
</dbReference>
<dbReference type="InterPro" id="IPR015375">
    <property type="entry name" value="NADH_PPase-like_N"/>
</dbReference>
<dbReference type="InterPro" id="IPR050241">
    <property type="entry name" value="NAD-cap_RNA_hydrolase_NudC"/>
</dbReference>
<keyword evidence="6 10" id="KW-0378">Hydrolase</keyword>
<evidence type="ECO:0000313" key="13">
    <source>
        <dbReference type="Proteomes" id="UP000598997"/>
    </source>
</evidence>
<dbReference type="GO" id="GO:0019677">
    <property type="term" value="P:NAD+ catabolic process"/>
    <property type="evidence" value="ECO:0007669"/>
    <property type="project" value="TreeGrafter"/>
</dbReference>
<accession>A0A917DKK3</accession>
<dbReference type="Pfam" id="PF09297">
    <property type="entry name" value="Zn_ribbon_NUD"/>
    <property type="match status" value="1"/>
</dbReference>
<dbReference type="InterPro" id="IPR020084">
    <property type="entry name" value="NUDIX_hydrolase_CS"/>
</dbReference>
<proteinExistence type="inferred from homology"/>
<comment type="similarity">
    <text evidence="3">Belongs to the Nudix hydrolase family. NudC subfamily.</text>
</comment>
<dbReference type="EMBL" id="BMIO01000005">
    <property type="protein sequence ID" value="GGD44962.1"/>
    <property type="molecule type" value="Genomic_DNA"/>
</dbReference>
<name>A0A917DKK3_9SPHN</name>
<dbReference type="Gene3D" id="3.90.79.10">
    <property type="entry name" value="Nucleoside Triphosphate Pyrophosphohydrolase"/>
    <property type="match status" value="1"/>
</dbReference>
<evidence type="ECO:0000256" key="7">
    <source>
        <dbReference type="ARBA" id="ARBA00022842"/>
    </source>
</evidence>
<evidence type="ECO:0000256" key="5">
    <source>
        <dbReference type="ARBA" id="ARBA00022723"/>
    </source>
</evidence>
<dbReference type="EC" id="3.6.1.22" evidence="4"/>
<evidence type="ECO:0000256" key="10">
    <source>
        <dbReference type="RuleBase" id="RU003476"/>
    </source>
</evidence>
<comment type="caution">
    <text evidence="12">The sequence shown here is derived from an EMBL/GenBank/DDBJ whole genome shotgun (WGS) entry which is preliminary data.</text>
</comment>
<dbReference type="InterPro" id="IPR015376">
    <property type="entry name" value="Znr_NADH_PPase"/>
</dbReference>
<gene>
    <name evidence="12" type="ORF">GCM10010989_18850</name>
</gene>
<dbReference type="Proteomes" id="UP000598997">
    <property type="component" value="Unassembled WGS sequence"/>
</dbReference>